<name>Q988N7_RHILO</name>
<dbReference type="HOGENOM" id="CLU_2619597_0_0_5"/>
<dbReference type="EMBL" id="BA000012">
    <property type="protein sequence ID" value="BAB52910.1"/>
    <property type="molecule type" value="Genomic_DNA"/>
</dbReference>
<dbReference type="AlphaFoldDB" id="Q988N7"/>
<proteinExistence type="predicted"/>
<organism evidence="1 2">
    <name type="scientific">Mesorhizobium japonicum (strain LMG 29417 / CECT 9101 / MAFF 303099)</name>
    <name type="common">Mesorhizobium loti (strain MAFF 303099)</name>
    <dbReference type="NCBI Taxonomy" id="266835"/>
    <lineage>
        <taxon>Bacteria</taxon>
        <taxon>Pseudomonadati</taxon>
        <taxon>Pseudomonadota</taxon>
        <taxon>Alphaproteobacteria</taxon>
        <taxon>Hyphomicrobiales</taxon>
        <taxon>Phyllobacteriaceae</taxon>
        <taxon>Mesorhizobium</taxon>
    </lineage>
</organism>
<dbReference type="Proteomes" id="UP000000552">
    <property type="component" value="Chromosome"/>
</dbReference>
<protein>
    <submittedName>
        <fullName evidence="1">Msl6660 protein</fullName>
    </submittedName>
</protein>
<dbReference type="KEGG" id="mlo:msl6660"/>
<sequence length="78" mass="8776">MRVEVAGRTACRAVSALLCGTHEHSKEVMRLIRIRKEIQFFVKAGIGELVAHLAESREILGGEADGIEQRHRRFCCND</sequence>
<accession>Q988N7</accession>
<evidence type="ECO:0000313" key="1">
    <source>
        <dbReference type="EMBL" id="BAB52910.1"/>
    </source>
</evidence>
<gene>
    <name evidence="1" type="ordered locus">msl6660</name>
</gene>
<evidence type="ECO:0000313" key="2">
    <source>
        <dbReference type="Proteomes" id="UP000000552"/>
    </source>
</evidence>
<reference evidence="1 2" key="1">
    <citation type="journal article" date="2000" name="DNA Res.">
        <title>Complete genome structure of the nitrogen-fixing symbiotic bacterium Mesorhizobium loti.</title>
        <authorList>
            <person name="Kaneko T."/>
            <person name="Nakamura Y."/>
            <person name="Sato S."/>
            <person name="Asamizu E."/>
            <person name="Kato T."/>
            <person name="Sasamoto S."/>
            <person name="Watanabe A."/>
            <person name="Idesawa K."/>
            <person name="Ishikawa A."/>
            <person name="Kawashima K."/>
            <person name="Kimura T."/>
            <person name="Kishida Y."/>
            <person name="Kiyokawa C."/>
            <person name="Kohara M."/>
            <person name="Matsumoto M."/>
            <person name="Matsuno A."/>
            <person name="Mochizuki Y."/>
            <person name="Nakayama S."/>
            <person name="Nakazaki N."/>
            <person name="Shimpo S."/>
            <person name="Sugimoto M."/>
            <person name="Takeuchi C."/>
            <person name="Yamada M."/>
            <person name="Tabata S."/>
        </authorList>
    </citation>
    <scope>NUCLEOTIDE SEQUENCE [LARGE SCALE GENOMIC DNA]</scope>
    <source>
        <strain evidence="2">LMG 29417 / CECT 9101 / MAFF 303099</strain>
    </source>
</reference>